<reference evidence="1 2" key="1">
    <citation type="submission" date="2020-10" db="EMBL/GenBank/DDBJ databases">
        <title>Thermofilum lucidum 3507LT sp. nov. a novel member of Thermofilaceae family isolated from Chile hot spring, and proposal of description order Thermofilales.</title>
        <authorList>
            <person name="Zayulina K.S."/>
            <person name="Elcheninov A.G."/>
            <person name="Toshchakov S.V."/>
            <person name="Kublanov I.V."/>
        </authorList>
    </citation>
    <scope>NUCLEOTIDE SEQUENCE [LARGE SCALE GENOMIC DNA]</scope>
    <source>
        <strain evidence="1 2">3507LT</strain>
    </source>
</reference>
<dbReference type="RefSeq" id="WP_192819668.1">
    <property type="nucleotide sequence ID" value="NZ_CP062310.1"/>
</dbReference>
<dbReference type="EMBL" id="CP062310">
    <property type="protein sequence ID" value="QOJ79696.1"/>
    <property type="molecule type" value="Genomic_DNA"/>
</dbReference>
<organism evidence="1 2">
    <name type="scientific">Infirmifilum lucidum</name>
    <dbReference type="NCBI Taxonomy" id="2776706"/>
    <lineage>
        <taxon>Archaea</taxon>
        <taxon>Thermoproteota</taxon>
        <taxon>Thermoprotei</taxon>
        <taxon>Thermofilales</taxon>
        <taxon>Thermofilaceae</taxon>
        <taxon>Infirmifilum</taxon>
    </lineage>
</organism>
<proteinExistence type="predicted"/>
<protein>
    <submittedName>
        <fullName evidence="1">Uncharacterized protein</fullName>
    </submittedName>
</protein>
<dbReference type="Proteomes" id="UP000594121">
    <property type="component" value="Chromosome"/>
</dbReference>
<name>A0A7L9FLE4_9CREN</name>
<evidence type="ECO:0000313" key="1">
    <source>
        <dbReference type="EMBL" id="QOJ79696.1"/>
    </source>
</evidence>
<dbReference type="AlphaFoldDB" id="A0A7L9FLE4"/>
<dbReference type="GeneID" id="59149105"/>
<sequence length="348" mass="39078">MARLYFAGLQLEGDRGLSSDDVILYRLLELLPNFPEGVGVFFLPTVSDQKVEDRGKTRIWIHHFASWSDYVIMSRPLSFSVDEVEEIALKLKQKGNYKLIASIASHRLSSLKMLAGRLADKVDGFEVDLGLLYLLAGGRRGFEAYAIDILEEFISSSSKPVMVKLNPIAPLSQEFIRQLKSIGITALVFSPHVIYSVGNEFFRVHSTYLSKIYALIWAKLIATSDIPSAYISDVPEDTLSDFTVERSFDILLYDTALLRHVVDLPQINKFDDEFLVKWVKIPERLRPAVNTREEPHCIKVCPFKAFSPSGFAPEATSEILVASENCDRCGLCLSCCRSARFVAVISPE</sequence>
<evidence type="ECO:0000313" key="2">
    <source>
        <dbReference type="Proteomes" id="UP000594121"/>
    </source>
</evidence>
<gene>
    <name evidence="1" type="ORF">IG193_04375</name>
</gene>
<accession>A0A7L9FLE4</accession>
<dbReference type="KEGG" id="thel:IG193_04375"/>
<dbReference type="InParanoid" id="A0A7L9FLE4"/>
<dbReference type="SUPFAM" id="SSF54862">
    <property type="entry name" value="4Fe-4S ferredoxins"/>
    <property type="match status" value="1"/>
</dbReference>
<dbReference type="SUPFAM" id="SSF51395">
    <property type="entry name" value="FMN-linked oxidoreductases"/>
    <property type="match status" value="1"/>
</dbReference>
<keyword evidence="2" id="KW-1185">Reference proteome</keyword>